<evidence type="ECO:0000313" key="1">
    <source>
        <dbReference type="EMBL" id="KNC21637.1"/>
    </source>
</evidence>
<sequence length="186" mass="20715">MQPYSVSIIYVTATCTSQSKPMSYVLDLIAIVSYRFSDSTLKPWSTKLGIYAFCKVAFFLEKYSMGCSPSSSSFWNRTAPIPTFEASHWTKNGFSKSGLDKMGLDANLRLSSSNELDASGVKWNLGDFLRVSVRGAVRVEKSWMKRRYHPTVPKNLRTSFGFFGGFISNIAVTFPSSGLIFPPPTI</sequence>
<reference evidence="1 2" key="1">
    <citation type="journal article" date="2015" name="Nat. Commun.">
        <title>Lucilia cuprina genome unlocks parasitic fly biology to underpin future interventions.</title>
        <authorList>
            <person name="Anstead C.A."/>
            <person name="Korhonen P.K."/>
            <person name="Young N.D."/>
            <person name="Hall R.S."/>
            <person name="Jex A.R."/>
            <person name="Murali S.C."/>
            <person name="Hughes D.S."/>
            <person name="Lee S.F."/>
            <person name="Perry T."/>
            <person name="Stroehlein A.J."/>
            <person name="Ansell B.R."/>
            <person name="Breugelmans B."/>
            <person name="Hofmann A."/>
            <person name="Qu J."/>
            <person name="Dugan S."/>
            <person name="Lee S.L."/>
            <person name="Chao H."/>
            <person name="Dinh H."/>
            <person name="Han Y."/>
            <person name="Doddapaneni H.V."/>
            <person name="Worley K.C."/>
            <person name="Muzny D.M."/>
            <person name="Ioannidis P."/>
            <person name="Waterhouse R.M."/>
            <person name="Zdobnov E.M."/>
            <person name="James P.J."/>
            <person name="Bagnall N.H."/>
            <person name="Kotze A.C."/>
            <person name="Gibbs R.A."/>
            <person name="Richards S."/>
            <person name="Batterham P."/>
            <person name="Gasser R.B."/>
        </authorList>
    </citation>
    <scope>NUCLEOTIDE SEQUENCE [LARGE SCALE GENOMIC DNA]</scope>
    <source>
        <strain evidence="1 2">LS</strain>
        <tissue evidence="1">Full body</tissue>
    </source>
</reference>
<keyword evidence="2" id="KW-1185">Reference proteome</keyword>
<dbReference type="Proteomes" id="UP000037069">
    <property type="component" value="Unassembled WGS sequence"/>
</dbReference>
<dbReference type="EMBL" id="JRES01001590">
    <property type="protein sequence ID" value="KNC21637.1"/>
    <property type="molecule type" value="Genomic_DNA"/>
</dbReference>
<proteinExistence type="predicted"/>
<accession>A0A0L0BNL7</accession>
<name>A0A0L0BNL7_LUCCU</name>
<comment type="caution">
    <text evidence="1">The sequence shown here is derived from an EMBL/GenBank/DDBJ whole genome shotgun (WGS) entry which is preliminary data.</text>
</comment>
<evidence type="ECO:0000313" key="2">
    <source>
        <dbReference type="Proteomes" id="UP000037069"/>
    </source>
</evidence>
<gene>
    <name evidence="1" type="ORF">FF38_13302</name>
</gene>
<dbReference type="AlphaFoldDB" id="A0A0L0BNL7"/>
<protein>
    <submittedName>
        <fullName evidence="1">Uncharacterized protein</fullName>
    </submittedName>
</protein>
<organism evidence="1 2">
    <name type="scientific">Lucilia cuprina</name>
    <name type="common">Green bottle fly</name>
    <name type="synonym">Australian sheep blowfly</name>
    <dbReference type="NCBI Taxonomy" id="7375"/>
    <lineage>
        <taxon>Eukaryota</taxon>
        <taxon>Metazoa</taxon>
        <taxon>Ecdysozoa</taxon>
        <taxon>Arthropoda</taxon>
        <taxon>Hexapoda</taxon>
        <taxon>Insecta</taxon>
        <taxon>Pterygota</taxon>
        <taxon>Neoptera</taxon>
        <taxon>Endopterygota</taxon>
        <taxon>Diptera</taxon>
        <taxon>Brachycera</taxon>
        <taxon>Muscomorpha</taxon>
        <taxon>Oestroidea</taxon>
        <taxon>Calliphoridae</taxon>
        <taxon>Luciliinae</taxon>
        <taxon>Lucilia</taxon>
    </lineage>
</organism>